<protein>
    <submittedName>
        <fullName evidence="3">Bifunctional protein RfaE, domain II</fullName>
    </submittedName>
</protein>
<dbReference type="PANTHER" id="PTHR43793:SF2">
    <property type="entry name" value="BIFUNCTIONAL PROTEIN HLDE"/>
    <property type="match status" value="1"/>
</dbReference>
<dbReference type="EMBL" id="LBVO01000057">
    <property type="protein sequence ID" value="KKQ87066.1"/>
    <property type="molecule type" value="Genomic_DNA"/>
</dbReference>
<evidence type="ECO:0000256" key="2">
    <source>
        <dbReference type="ARBA" id="ARBA00022695"/>
    </source>
</evidence>
<dbReference type="AlphaFoldDB" id="A0A0G0PCR1"/>
<dbReference type="GO" id="GO:0016779">
    <property type="term" value="F:nucleotidyltransferase activity"/>
    <property type="evidence" value="ECO:0007669"/>
    <property type="project" value="UniProtKB-KW"/>
</dbReference>
<gene>
    <name evidence="3" type="ORF">UT11_C0057G0007</name>
</gene>
<sequence length="103" mass="11234">MLATLKVLNARASFVDYVVLFNEDTPSELLDALKPDIHVKAADYNVDKMPETPVVRKNGGEVVCVPLEPGYATTDLIGEILKRFGDGEHEKVDSGRGGYEVGK</sequence>
<dbReference type="PANTHER" id="PTHR43793">
    <property type="entry name" value="FAD SYNTHASE"/>
    <property type="match status" value="1"/>
</dbReference>
<name>A0A0G0PCR1_9BACT</name>
<evidence type="ECO:0000313" key="3">
    <source>
        <dbReference type="EMBL" id="KKQ87066.1"/>
    </source>
</evidence>
<dbReference type="Proteomes" id="UP000033934">
    <property type="component" value="Unassembled WGS sequence"/>
</dbReference>
<comment type="caution">
    <text evidence="3">The sequence shown here is derived from an EMBL/GenBank/DDBJ whole genome shotgun (WGS) entry which is preliminary data.</text>
</comment>
<keyword evidence="2" id="KW-0548">Nucleotidyltransferase</keyword>
<organism evidence="3 4">
    <name type="scientific">Berkelbacteria bacterium GW2011_GWA2_38_9</name>
    <dbReference type="NCBI Taxonomy" id="1618334"/>
    <lineage>
        <taxon>Bacteria</taxon>
        <taxon>Candidatus Berkelbacteria</taxon>
    </lineage>
</organism>
<keyword evidence="1" id="KW-0808">Transferase</keyword>
<proteinExistence type="predicted"/>
<evidence type="ECO:0000256" key="1">
    <source>
        <dbReference type="ARBA" id="ARBA00022679"/>
    </source>
</evidence>
<dbReference type="InterPro" id="IPR050385">
    <property type="entry name" value="Archaeal_FAD_synthase"/>
</dbReference>
<evidence type="ECO:0000313" key="4">
    <source>
        <dbReference type="Proteomes" id="UP000033934"/>
    </source>
</evidence>
<dbReference type="InterPro" id="IPR014729">
    <property type="entry name" value="Rossmann-like_a/b/a_fold"/>
</dbReference>
<dbReference type="Gene3D" id="3.40.50.620">
    <property type="entry name" value="HUPs"/>
    <property type="match status" value="1"/>
</dbReference>
<reference evidence="3 4" key="1">
    <citation type="journal article" date="2015" name="Nature">
        <title>rRNA introns, odd ribosomes, and small enigmatic genomes across a large radiation of phyla.</title>
        <authorList>
            <person name="Brown C.T."/>
            <person name="Hug L.A."/>
            <person name="Thomas B.C."/>
            <person name="Sharon I."/>
            <person name="Castelle C.J."/>
            <person name="Singh A."/>
            <person name="Wilkins M.J."/>
            <person name="Williams K.H."/>
            <person name="Banfield J.F."/>
        </authorList>
    </citation>
    <scope>NUCLEOTIDE SEQUENCE [LARGE SCALE GENOMIC DNA]</scope>
</reference>
<accession>A0A0G0PCR1</accession>